<evidence type="ECO:0000313" key="2">
    <source>
        <dbReference type="Proteomes" id="UP000183015"/>
    </source>
</evidence>
<name>A0A1H8BDA4_STRJI</name>
<sequence>MNTLNHPGWPMAPDLSSQIAVWTAAERTADLAGLALAASLLPQLRLVTDPHPSAVADFPGGGEVRVYACAGQQFTFHLANVPAHAAQALVDEALEIGYFECLKTGDGEATESIEDAVPETYGQTRPGVSEDVLTVGGDGRCGLSLHRIDVADAAEALVALGRVWRDGPQSADRPAGAVQGLHRSHCLDCRHPCSPPTGACWTAAQHESARAARDAAEAVDEAA</sequence>
<feature type="non-terminal residue" evidence="1">
    <location>
        <position position="223"/>
    </location>
</feature>
<reference evidence="2" key="1">
    <citation type="submission" date="2016-10" db="EMBL/GenBank/DDBJ databases">
        <authorList>
            <person name="Varghese N."/>
        </authorList>
    </citation>
    <scope>NUCLEOTIDE SEQUENCE [LARGE SCALE GENOMIC DNA]</scope>
    <source>
        <strain evidence="2">DSM 45096 / BCRC 16803 / CGMCC 4.1857 / CIP 109030 / JCM 12277 / KCTC 19219 / NBRC 100920 / 33214</strain>
    </source>
</reference>
<organism evidence="1 2">
    <name type="scientific">Streptacidiphilus jiangxiensis</name>
    <dbReference type="NCBI Taxonomy" id="235985"/>
    <lineage>
        <taxon>Bacteria</taxon>
        <taxon>Bacillati</taxon>
        <taxon>Actinomycetota</taxon>
        <taxon>Actinomycetes</taxon>
        <taxon>Kitasatosporales</taxon>
        <taxon>Streptomycetaceae</taxon>
        <taxon>Streptacidiphilus</taxon>
    </lineage>
</organism>
<accession>A0A1H8BDA4</accession>
<gene>
    <name evidence="1" type="ORF">SAMN05414137_16016</name>
</gene>
<dbReference type="RefSeq" id="WP_143094831.1">
    <property type="nucleotide sequence ID" value="NZ_FOAZ01000060.1"/>
</dbReference>
<dbReference type="Proteomes" id="UP000183015">
    <property type="component" value="Unassembled WGS sequence"/>
</dbReference>
<protein>
    <submittedName>
        <fullName evidence="1">Uncharacterized protein</fullName>
    </submittedName>
</protein>
<proteinExistence type="predicted"/>
<keyword evidence="2" id="KW-1185">Reference proteome</keyword>
<dbReference type="AlphaFoldDB" id="A0A1H8BDA4"/>
<dbReference type="EMBL" id="FOAZ01000060">
    <property type="protein sequence ID" value="SEM79988.1"/>
    <property type="molecule type" value="Genomic_DNA"/>
</dbReference>
<evidence type="ECO:0000313" key="1">
    <source>
        <dbReference type="EMBL" id="SEM79988.1"/>
    </source>
</evidence>